<dbReference type="AlphaFoldDB" id="A0A3P7IAR7"/>
<accession>A0A3P7IAR7</accession>
<feature type="region of interest" description="Disordered" evidence="1">
    <location>
        <begin position="1"/>
        <end position="26"/>
    </location>
</feature>
<dbReference type="EMBL" id="UYYB01003307">
    <property type="protein sequence ID" value="VDM66616.1"/>
    <property type="molecule type" value="Genomic_DNA"/>
</dbReference>
<organism evidence="2 3">
    <name type="scientific">Strongylus vulgaris</name>
    <name type="common">Blood worm</name>
    <dbReference type="NCBI Taxonomy" id="40348"/>
    <lineage>
        <taxon>Eukaryota</taxon>
        <taxon>Metazoa</taxon>
        <taxon>Ecdysozoa</taxon>
        <taxon>Nematoda</taxon>
        <taxon>Chromadorea</taxon>
        <taxon>Rhabditida</taxon>
        <taxon>Rhabditina</taxon>
        <taxon>Rhabditomorpha</taxon>
        <taxon>Strongyloidea</taxon>
        <taxon>Strongylidae</taxon>
        <taxon>Strongylus</taxon>
    </lineage>
</organism>
<evidence type="ECO:0000313" key="2">
    <source>
        <dbReference type="EMBL" id="VDM66616.1"/>
    </source>
</evidence>
<sequence>MGHSALNGSLSRVSDYQAADDDPRYSNNTMEHITEIVAQQEGIEIPRGRDVIVANERRSRLYSDASSTSRTSRASMLEVRGSVGSIVKTEESDTSFEDIPQKRSRMDQRTIAKVPPRVAPDIAKTENSSSDTPLAKKTPGQIKCAKVFFPILTFLEFHLCSSITVNTAGGADKLRSLRLLRVRPEPLLASLLL</sequence>
<protein>
    <submittedName>
        <fullName evidence="2">Uncharacterized protein</fullName>
    </submittedName>
</protein>
<reference evidence="2 3" key="1">
    <citation type="submission" date="2018-11" db="EMBL/GenBank/DDBJ databases">
        <authorList>
            <consortium name="Pathogen Informatics"/>
        </authorList>
    </citation>
    <scope>NUCLEOTIDE SEQUENCE [LARGE SCALE GENOMIC DNA]</scope>
</reference>
<evidence type="ECO:0000313" key="3">
    <source>
        <dbReference type="Proteomes" id="UP000270094"/>
    </source>
</evidence>
<evidence type="ECO:0000256" key="1">
    <source>
        <dbReference type="SAM" id="MobiDB-lite"/>
    </source>
</evidence>
<proteinExistence type="predicted"/>
<feature type="compositionally biased region" description="Polar residues" evidence="1">
    <location>
        <begin position="1"/>
        <end position="14"/>
    </location>
</feature>
<keyword evidence="3" id="KW-1185">Reference proteome</keyword>
<name>A0A3P7IAR7_STRVU</name>
<dbReference type="Proteomes" id="UP000270094">
    <property type="component" value="Unassembled WGS sequence"/>
</dbReference>
<gene>
    <name evidence="2" type="ORF">SVUK_LOCUS1614</name>
</gene>